<evidence type="ECO:0000259" key="1">
    <source>
        <dbReference type="Pfam" id="PF01636"/>
    </source>
</evidence>
<dbReference type="PANTHER" id="PTHR21310">
    <property type="entry name" value="AMINOGLYCOSIDE PHOSPHOTRANSFERASE-RELATED-RELATED"/>
    <property type="match status" value="1"/>
</dbReference>
<feature type="domain" description="Aminoglycoside phosphotransferase" evidence="1">
    <location>
        <begin position="101"/>
        <end position="241"/>
    </location>
</feature>
<dbReference type="InterPro" id="IPR051678">
    <property type="entry name" value="AGP_Transferase"/>
</dbReference>
<dbReference type="AlphaFoldDB" id="A0A6A6R2S6"/>
<evidence type="ECO:0000313" key="2">
    <source>
        <dbReference type="EMBL" id="KAF2498662.1"/>
    </source>
</evidence>
<proteinExistence type="predicted"/>
<name>A0A6A6R2S6_9PEZI</name>
<evidence type="ECO:0000313" key="3">
    <source>
        <dbReference type="Proteomes" id="UP000799750"/>
    </source>
</evidence>
<dbReference type="Proteomes" id="UP000799750">
    <property type="component" value="Unassembled WGS sequence"/>
</dbReference>
<sequence>MNPYETNPDKIPPSDRYIKEPLYGRYFPRPDDFKPEPTHINSITPESLKYWASVLGHCDESVRIYDNEDGGRDVFALGSVIVKSSQLKEALERDYSHADANEVAATDLARKVLGDCQVPKIYFANKIKGRNVLVQERIPGVGLNVAWQYITQAQKASFKQQARDVLRLLASIQPPSPHASRSYVVPDADPVEHRGIQELERDIIFSDHNKDLDLSLMHNDFTTSNCIVHNDKLAGLVDWEMPGFLGRKTAGEVHREIRTPKRENFAQLNLPKERLSDILFWNDLYEDK</sequence>
<organism evidence="2 3">
    <name type="scientific">Lophium mytilinum</name>
    <dbReference type="NCBI Taxonomy" id="390894"/>
    <lineage>
        <taxon>Eukaryota</taxon>
        <taxon>Fungi</taxon>
        <taxon>Dikarya</taxon>
        <taxon>Ascomycota</taxon>
        <taxon>Pezizomycotina</taxon>
        <taxon>Dothideomycetes</taxon>
        <taxon>Pleosporomycetidae</taxon>
        <taxon>Mytilinidiales</taxon>
        <taxon>Mytilinidiaceae</taxon>
        <taxon>Lophium</taxon>
    </lineage>
</organism>
<dbReference type="InterPro" id="IPR002575">
    <property type="entry name" value="Aminoglycoside_PTrfase"/>
</dbReference>
<accession>A0A6A6R2S6</accession>
<dbReference type="OrthoDB" id="8300194at2759"/>
<protein>
    <recommendedName>
        <fullName evidence="1">Aminoglycoside phosphotransferase domain-containing protein</fullName>
    </recommendedName>
</protein>
<dbReference type="Pfam" id="PF01636">
    <property type="entry name" value="APH"/>
    <property type="match status" value="1"/>
</dbReference>
<dbReference type="PANTHER" id="PTHR21310:SF55">
    <property type="entry name" value="AMINOGLYCOSIDE PHOSPHOTRANSFERASE DOMAIN-CONTAINING PROTEIN"/>
    <property type="match status" value="1"/>
</dbReference>
<reference evidence="2" key="1">
    <citation type="journal article" date="2020" name="Stud. Mycol.">
        <title>101 Dothideomycetes genomes: a test case for predicting lifestyles and emergence of pathogens.</title>
        <authorList>
            <person name="Haridas S."/>
            <person name="Albert R."/>
            <person name="Binder M."/>
            <person name="Bloem J."/>
            <person name="Labutti K."/>
            <person name="Salamov A."/>
            <person name="Andreopoulos B."/>
            <person name="Baker S."/>
            <person name="Barry K."/>
            <person name="Bills G."/>
            <person name="Bluhm B."/>
            <person name="Cannon C."/>
            <person name="Castanera R."/>
            <person name="Culley D."/>
            <person name="Daum C."/>
            <person name="Ezra D."/>
            <person name="Gonzalez J."/>
            <person name="Henrissat B."/>
            <person name="Kuo A."/>
            <person name="Liang C."/>
            <person name="Lipzen A."/>
            <person name="Lutzoni F."/>
            <person name="Magnuson J."/>
            <person name="Mondo S."/>
            <person name="Nolan M."/>
            <person name="Ohm R."/>
            <person name="Pangilinan J."/>
            <person name="Park H.-J."/>
            <person name="Ramirez L."/>
            <person name="Alfaro M."/>
            <person name="Sun H."/>
            <person name="Tritt A."/>
            <person name="Yoshinaga Y."/>
            <person name="Zwiers L.-H."/>
            <person name="Turgeon B."/>
            <person name="Goodwin S."/>
            <person name="Spatafora J."/>
            <person name="Crous P."/>
            <person name="Grigoriev I."/>
        </authorList>
    </citation>
    <scope>NUCLEOTIDE SEQUENCE</scope>
    <source>
        <strain evidence="2">CBS 269.34</strain>
    </source>
</reference>
<dbReference type="EMBL" id="MU004185">
    <property type="protein sequence ID" value="KAF2498662.1"/>
    <property type="molecule type" value="Genomic_DNA"/>
</dbReference>
<keyword evidence="3" id="KW-1185">Reference proteome</keyword>
<gene>
    <name evidence="2" type="ORF">BU16DRAFT_579751</name>
</gene>
<dbReference type="InterPro" id="IPR011009">
    <property type="entry name" value="Kinase-like_dom_sf"/>
</dbReference>
<dbReference type="SUPFAM" id="SSF56112">
    <property type="entry name" value="Protein kinase-like (PK-like)"/>
    <property type="match status" value="1"/>
</dbReference>
<dbReference type="Gene3D" id="3.90.1200.10">
    <property type="match status" value="1"/>
</dbReference>